<evidence type="ECO:0000313" key="11">
    <source>
        <dbReference type="EMBL" id="TKS53346.1"/>
    </source>
</evidence>
<dbReference type="InterPro" id="IPR038063">
    <property type="entry name" value="Transpep_catalytic_dom"/>
</dbReference>
<dbReference type="SUPFAM" id="SSF47090">
    <property type="entry name" value="PGBD-like"/>
    <property type="match status" value="1"/>
</dbReference>
<evidence type="ECO:0000256" key="5">
    <source>
        <dbReference type="ARBA" id="ARBA00022984"/>
    </source>
</evidence>
<keyword evidence="3" id="KW-0808">Transferase</keyword>
<dbReference type="GO" id="GO:0008360">
    <property type="term" value="P:regulation of cell shape"/>
    <property type="evidence" value="ECO:0007669"/>
    <property type="project" value="UniProtKB-UniRule"/>
</dbReference>
<dbReference type="RefSeq" id="WP_134672732.1">
    <property type="nucleotide sequence ID" value="NZ_SPUH01000001.1"/>
</dbReference>
<dbReference type="Pfam" id="PF03734">
    <property type="entry name" value="YkuD"/>
    <property type="match status" value="1"/>
</dbReference>
<reference evidence="11 12" key="1">
    <citation type="submission" date="2019-01" db="EMBL/GenBank/DDBJ databases">
        <authorList>
            <person name="Zhang S."/>
        </authorList>
    </citation>
    <scope>NUCLEOTIDE SEQUENCE [LARGE SCALE GENOMIC DNA]</scope>
    <source>
        <strain evidence="11 12">1626</strain>
    </source>
</reference>
<keyword evidence="12" id="KW-1185">Reference proteome</keyword>
<keyword evidence="4 7" id="KW-0133">Cell shape</keyword>
<evidence type="ECO:0000256" key="1">
    <source>
        <dbReference type="ARBA" id="ARBA00004752"/>
    </source>
</evidence>
<evidence type="ECO:0000256" key="9">
    <source>
        <dbReference type="SAM" id="SignalP"/>
    </source>
</evidence>
<dbReference type="InterPro" id="IPR002477">
    <property type="entry name" value="Peptidoglycan-bd-like"/>
</dbReference>
<gene>
    <name evidence="11" type="ORF">E4582_00225</name>
</gene>
<evidence type="ECO:0000256" key="3">
    <source>
        <dbReference type="ARBA" id="ARBA00022679"/>
    </source>
</evidence>
<evidence type="ECO:0000256" key="2">
    <source>
        <dbReference type="ARBA" id="ARBA00005992"/>
    </source>
</evidence>
<evidence type="ECO:0000256" key="7">
    <source>
        <dbReference type="PROSITE-ProRule" id="PRU01373"/>
    </source>
</evidence>
<dbReference type="GO" id="GO:0005576">
    <property type="term" value="C:extracellular region"/>
    <property type="evidence" value="ECO:0007669"/>
    <property type="project" value="TreeGrafter"/>
</dbReference>
<feature type="signal peptide" evidence="9">
    <location>
        <begin position="1"/>
        <end position="19"/>
    </location>
</feature>
<evidence type="ECO:0000256" key="4">
    <source>
        <dbReference type="ARBA" id="ARBA00022960"/>
    </source>
</evidence>
<organism evidence="11 12">
    <name type="scientific">Luteimonas yindakuii</name>
    <dbReference type="NCBI Taxonomy" id="2565782"/>
    <lineage>
        <taxon>Bacteria</taxon>
        <taxon>Pseudomonadati</taxon>
        <taxon>Pseudomonadota</taxon>
        <taxon>Gammaproteobacteria</taxon>
        <taxon>Lysobacterales</taxon>
        <taxon>Lysobacteraceae</taxon>
        <taxon>Luteimonas</taxon>
    </lineage>
</organism>
<dbReference type="UniPathway" id="UPA00219"/>
<dbReference type="InterPro" id="IPR005490">
    <property type="entry name" value="LD_TPept_cat_dom"/>
</dbReference>
<dbReference type="PANTHER" id="PTHR30582">
    <property type="entry name" value="L,D-TRANSPEPTIDASE"/>
    <property type="match status" value="1"/>
</dbReference>
<dbReference type="GO" id="GO:0071555">
    <property type="term" value="P:cell wall organization"/>
    <property type="evidence" value="ECO:0007669"/>
    <property type="project" value="UniProtKB-UniRule"/>
</dbReference>
<dbReference type="GO" id="GO:0016740">
    <property type="term" value="F:transferase activity"/>
    <property type="evidence" value="ECO:0007669"/>
    <property type="project" value="UniProtKB-KW"/>
</dbReference>
<name>A0A4Z1R324_9GAMM</name>
<dbReference type="Pfam" id="PF01471">
    <property type="entry name" value="PG_binding_1"/>
    <property type="match status" value="1"/>
</dbReference>
<evidence type="ECO:0000313" key="12">
    <source>
        <dbReference type="Proteomes" id="UP000298681"/>
    </source>
</evidence>
<keyword evidence="6 7" id="KW-0961">Cell wall biogenesis/degradation</keyword>
<accession>A0A4Z1R324</accession>
<feature type="chain" id="PRO_5021221550" evidence="9">
    <location>
        <begin position="20"/>
        <end position="323"/>
    </location>
</feature>
<protein>
    <submittedName>
        <fullName evidence="11">Murein L,D-transpeptidase</fullName>
    </submittedName>
</protein>
<comment type="similarity">
    <text evidence="2">Belongs to the YkuD family.</text>
</comment>
<sequence length="323" mass="34598">MRLFLVLLFSLACCAPAFAQEARPQPTSTTPPDGAATQAAGAQDEVSRQLHAQVLLARARFSPGEIDGVAGSNQARALRGFQAARGLEATGELDDATWEVLSTDTSPALVEQVLTADDLAAPYVEIPDDMMEKAALDRLGYASVWEALGERFHASPKLLRSLNPDADPQPGTTLRVPNVRDLPPLQKAARIVVTESEATLVLLDGNDRVMAQFPVTSGSEKDPLPIGEWTVDTVAMDPTFHYNPELFWNADPEHSKATVAAGPNNPVGPVWIDLSKPHYGIHGTPEPAQVGKTASNGCVRLTNWDVLALVDAVEAGTPVEMRK</sequence>
<dbReference type="AlphaFoldDB" id="A0A4Z1R324"/>
<dbReference type="Gene3D" id="1.10.101.10">
    <property type="entry name" value="PGBD-like superfamily/PGBD"/>
    <property type="match status" value="1"/>
</dbReference>
<evidence type="ECO:0000256" key="8">
    <source>
        <dbReference type="SAM" id="MobiDB-lite"/>
    </source>
</evidence>
<dbReference type="InterPro" id="IPR036365">
    <property type="entry name" value="PGBD-like_sf"/>
</dbReference>
<dbReference type="EMBL" id="SPUH01000001">
    <property type="protein sequence ID" value="TKS53346.1"/>
    <property type="molecule type" value="Genomic_DNA"/>
</dbReference>
<dbReference type="SUPFAM" id="SSF141523">
    <property type="entry name" value="L,D-transpeptidase catalytic domain-like"/>
    <property type="match status" value="1"/>
</dbReference>
<dbReference type="PANTHER" id="PTHR30582:SF30">
    <property type="entry name" value="BLR4375 PROTEIN"/>
    <property type="match status" value="1"/>
</dbReference>
<evidence type="ECO:0000256" key="6">
    <source>
        <dbReference type="ARBA" id="ARBA00023316"/>
    </source>
</evidence>
<proteinExistence type="inferred from homology"/>
<dbReference type="CDD" id="cd16913">
    <property type="entry name" value="YkuD_like"/>
    <property type="match status" value="1"/>
</dbReference>
<evidence type="ECO:0000259" key="10">
    <source>
        <dbReference type="PROSITE" id="PS52029"/>
    </source>
</evidence>
<feature type="region of interest" description="Disordered" evidence="8">
    <location>
        <begin position="22"/>
        <end position="43"/>
    </location>
</feature>
<comment type="pathway">
    <text evidence="1 7">Cell wall biogenesis; peptidoglycan biosynthesis.</text>
</comment>
<comment type="caution">
    <text evidence="11">The sequence shown here is derived from an EMBL/GenBank/DDBJ whole genome shotgun (WGS) entry which is preliminary data.</text>
</comment>
<dbReference type="InterPro" id="IPR050979">
    <property type="entry name" value="LD-transpeptidase"/>
</dbReference>
<dbReference type="Proteomes" id="UP000298681">
    <property type="component" value="Unassembled WGS sequence"/>
</dbReference>
<keyword evidence="9" id="KW-0732">Signal</keyword>
<dbReference type="Gene3D" id="2.40.440.10">
    <property type="entry name" value="L,D-transpeptidase catalytic domain-like"/>
    <property type="match status" value="1"/>
</dbReference>
<dbReference type="InterPro" id="IPR036366">
    <property type="entry name" value="PGBDSf"/>
</dbReference>
<dbReference type="GO" id="GO:0071972">
    <property type="term" value="F:peptidoglycan L,D-transpeptidase activity"/>
    <property type="evidence" value="ECO:0007669"/>
    <property type="project" value="TreeGrafter"/>
</dbReference>
<feature type="domain" description="L,D-TPase catalytic" evidence="10">
    <location>
        <begin position="189"/>
        <end position="322"/>
    </location>
</feature>
<feature type="active site" description="Nucleophile" evidence="7">
    <location>
        <position position="298"/>
    </location>
</feature>
<dbReference type="PROSITE" id="PS52029">
    <property type="entry name" value="LD_TPASE"/>
    <property type="match status" value="1"/>
</dbReference>
<feature type="compositionally biased region" description="Low complexity" evidence="8">
    <location>
        <begin position="30"/>
        <end position="43"/>
    </location>
</feature>
<feature type="active site" description="Proton donor/acceptor" evidence="7">
    <location>
        <position position="282"/>
    </location>
</feature>
<dbReference type="GO" id="GO:0018104">
    <property type="term" value="P:peptidoglycan-protein cross-linking"/>
    <property type="evidence" value="ECO:0007669"/>
    <property type="project" value="TreeGrafter"/>
</dbReference>
<keyword evidence="5 7" id="KW-0573">Peptidoglycan synthesis</keyword>